<accession>A0A9J5Y4D8</accession>
<dbReference type="Proteomes" id="UP000824120">
    <property type="component" value="Chromosome 7"/>
</dbReference>
<protein>
    <submittedName>
        <fullName evidence="1">Uncharacterized protein</fullName>
    </submittedName>
</protein>
<evidence type="ECO:0000313" key="2">
    <source>
        <dbReference type="Proteomes" id="UP000824120"/>
    </source>
</evidence>
<organism evidence="1 2">
    <name type="scientific">Solanum commersonii</name>
    <name type="common">Commerson's wild potato</name>
    <name type="synonym">Commerson's nightshade</name>
    <dbReference type="NCBI Taxonomy" id="4109"/>
    <lineage>
        <taxon>Eukaryota</taxon>
        <taxon>Viridiplantae</taxon>
        <taxon>Streptophyta</taxon>
        <taxon>Embryophyta</taxon>
        <taxon>Tracheophyta</taxon>
        <taxon>Spermatophyta</taxon>
        <taxon>Magnoliopsida</taxon>
        <taxon>eudicotyledons</taxon>
        <taxon>Gunneridae</taxon>
        <taxon>Pentapetalae</taxon>
        <taxon>asterids</taxon>
        <taxon>lamiids</taxon>
        <taxon>Solanales</taxon>
        <taxon>Solanaceae</taxon>
        <taxon>Solanoideae</taxon>
        <taxon>Solaneae</taxon>
        <taxon>Solanum</taxon>
    </lineage>
</organism>
<keyword evidence="2" id="KW-1185">Reference proteome</keyword>
<comment type="caution">
    <text evidence="1">The sequence shown here is derived from an EMBL/GenBank/DDBJ whole genome shotgun (WGS) entry which is preliminary data.</text>
</comment>
<reference evidence="1 2" key="1">
    <citation type="submission" date="2020-09" db="EMBL/GenBank/DDBJ databases">
        <title>De no assembly of potato wild relative species, Solanum commersonii.</title>
        <authorList>
            <person name="Cho K."/>
        </authorList>
    </citation>
    <scope>NUCLEOTIDE SEQUENCE [LARGE SCALE GENOMIC DNA]</scope>
    <source>
        <strain evidence="1">LZ3.2</strain>
        <tissue evidence="1">Leaf</tissue>
    </source>
</reference>
<evidence type="ECO:0000313" key="1">
    <source>
        <dbReference type="EMBL" id="KAG5593966.1"/>
    </source>
</evidence>
<dbReference type="AlphaFoldDB" id="A0A9J5Y4D8"/>
<proteinExistence type="predicted"/>
<dbReference type="OrthoDB" id="1733086at2759"/>
<name>A0A9J5Y4D8_SOLCO</name>
<gene>
    <name evidence="1" type="ORF">H5410_035198</name>
</gene>
<dbReference type="EMBL" id="JACXVP010000007">
    <property type="protein sequence ID" value="KAG5593966.1"/>
    <property type="molecule type" value="Genomic_DNA"/>
</dbReference>
<sequence>MKIVMIAIQPEKKRKIPNLITHKSERKDCAIANVKNKFTVTVILCPADLVSKGKISLGTVQPRGPHEYPNAATKRQMKTTTIIDDKSWPQKGEGKRPISFPKDLMIIWIPPVIRRILRPHLSTVAIDTSVDEARTAPVKAEEYREAALLNPIL</sequence>